<reference evidence="2 3" key="1">
    <citation type="submission" date="2019-05" db="EMBL/GenBank/DDBJ databases">
        <title>Another draft genome of Portunus trituberculatus and its Hox gene families provides insights of decapod evolution.</title>
        <authorList>
            <person name="Jeong J.-H."/>
            <person name="Song I."/>
            <person name="Kim S."/>
            <person name="Choi T."/>
            <person name="Kim D."/>
            <person name="Ryu S."/>
            <person name="Kim W."/>
        </authorList>
    </citation>
    <scope>NUCLEOTIDE SEQUENCE [LARGE SCALE GENOMIC DNA]</scope>
    <source>
        <tissue evidence="2">Muscle</tissue>
    </source>
</reference>
<dbReference type="EMBL" id="VSRR010145609">
    <property type="protein sequence ID" value="MPD05358.1"/>
    <property type="molecule type" value="Genomic_DNA"/>
</dbReference>
<accession>A0A5B7KJ71</accession>
<name>A0A5B7KJ71_PORTR</name>
<dbReference type="AlphaFoldDB" id="A0A5B7KJ71"/>
<gene>
    <name evidence="2" type="ORF">E2C01_101097</name>
</gene>
<feature type="region of interest" description="Disordered" evidence="1">
    <location>
        <begin position="1"/>
        <end position="26"/>
    </location>
</feature>
<dbReference type="Proteomes" id="UP000324222">
    <property type="component" value="Unassembled WGS sequence"/>
</dbReference>
<comment type="caution">
    <text evidence="2">The sequence shown here is derived from an EMBL/GenBank/DDBJ whole genome shotgun (WGS) entry which is preliminary data.</text>
</comment>
<evidence type="ECO:0000313" key="2">
    <source>
        <dbReference type="EMBL" id="MPD05358.1"/>
    </source>
</evidence>
<evidence type="ECO:0000256" key="1">
    <source>
        <dbReference type="SAM" id="MobiDB-lite"/>
    </source>
</evidence>
<organism evidence="2 3">
    <name type="scientific">Portunus trituberculatus</name>
    <name type="common">Swimming crab</name>
    <name type="synonym">Neptunus trituberculatus</name>
    <dbReference type="NCBI Taxonomy" id="210409"/>
    <lineage>
        <taxon>Eukaryota</taxon>
        <taxon>Metazoa</taxon>
        <taxon>Ecdysozoa</taxon>
        <taxon>Arthropoda</taxon>
        <taxon>Crustacea</taxon>
        <taxon>Multicrustacea</taxon>
        <taxon>Malacostraca</taxon>
        <taxon>Eumalacostraca</taxon>
        <taxon>Eucarida</taxon>
        <taxon>Decapoda</taxon>
        <taxon>Pleocyemata</taxon>
        <taxon>Brachyura</taxon>
        <taxon>Eubrachyura</taxon>
        <taxon>Portunoidea</taxon>
        <taxon>Portunidae</taxon>
        <taxon>Portuninae</taxon>
        <taxon>Portunus</taxon>
    </lineage>
</organism>
<protein>
    <submittedName>
        <fullName evidence="2">Uncharacterized protein</fullName>
    </submittedName>
</protein>
<proteinExistence type="predicted"/>
<feature type="compositionally biased region" description="Polar residues" evidence="1">
    <location>
        <begin position="14"/>
        <end position="26"/>
    </location>
</feature>
<evidence type="ECO:0000313" key="3">
    <source>
        <dbReference type="Proteomes" id="UP000324222"/>
    </source>
</evidence>
<sequence length="26" mass="3088">MPVPKQPRQKHHFTTQPNKIFTVAKQ</sequence>
<keyword evidence="3" id="KW-1185">Reference proteome</keyword>